<evidence type="ECO:0000313" key="1">
    <source>
        <dbReference type="EMBL" id="KAI0044748.1"/>
    </source>
</evidence>
<evidence type="ECO:0000313" key="2">
    <source>
        <dbReference type="Proteomes" id="UP000814033"/>
    </source>
</evidence>
<keyword evidence="2" id="KW-1185">Reference proteome</keyword>
<accession>A0ACB8RKV3</accession>
<protein>
    <submittedName>
        <fullName evidence="1">Uncharacterized protein</fullName>
    </submittedName>
</protein>
<reference evidence="1" key="1">
    <citation type="submission" date="2021-02" db="EMBL/GenBank/DDBJ databases">
        <authorList>
            <consortium name="DOE Joint Genome Institute"/>
            <person name="Ahrendt S."/>
            <person name="Looney B.P."/>
            <person name="Miyauchi S."/>
            <person name="Morin E."/>
            <person name="Drula E."/>
            <person name="Courty P.E."/>
            <person name="Chicoki N."/>
            <person name="Fauchery L."/>
            <person name="Kohler A."/>
            <person name="Kuo A."/>
            <person name="Labutti K."/>
            <person name="Pangilinan J."/>
            <person name="Lipzen A."/>
            <person name="Riley R."/>
            <person name="Andreopoulos W."/>
            <person name="He G."/>
            <person name="Johnson J."/>
            <person name="Barry K.W."/>
            <person name="Grigoriev I.V."/>
            <person name="Nagy L."/>
            <person name="Hibbett D."/>
            <person name="Henrissat B."/>
            <person name="Matheny P.B."/>
            <person name="Labbe J."/>
            <person name="Martin F."/>
        </authorList>
    </citation>
    <scope>NUCLEOTIDE SEQUENCE</scope>
    <source>
        <strain evidence="1">FP105234-sp</strain>
    </source>
</reference>
<proteinExistence type="predicted"/>
<reference evidence="1" key="2">
    <citation type="journal article" date="2022" name="New Phytol.">
        <title>Evolutionary transition to the ectomycorrhizal habit in the genomes of a hyperdiverse lineage of mushroom-forming fungi.</title>
        <authorList>
            <person name="Looney B."/>
            <person name="Miyauchi S."/>
            <person name="Morin E."/>
            <person name="Drula E."/>
            <person name="Courty P.E."/>
            <person name="Kohler A."/>
            <person name="Kuo A."/>
            <person name="LaButti K."/>
            <person name="Pangilinan J."/>
            <person name="Lipzen A."/>
            <person name="Riley R."/>
            <person name="Andreopoulos W."/>
            <person name="He G."/>
            <person name="Johnson J."/>
            <person name="Nolan M."/>
            <person name="Tritt A."/>
            <person name="Barry K.W."/>
            <person name="Grigoriev I.V."/>
            <person name="Nagy L.G."/>
            <person name="Hibbett D."/>
            <person name="Henrissat B."/>
            <person name="Matheny P.B."/>
            <person name="Labbe J."/>
            <person name="Martin F.M."/>
        </authorList>
    </citation>
    <scope>NUCLEOTIDE SEQUENCE</scope>
    <source>
        <strain evidence="1">FP105234-sp</strain>
    </source>
</reference>
<sequence length="353" mass="38887">MSDVPIDLAILWALLGSSILYGVHAVTFGNAVRVLIFKKRRQARHPHLIVATFLLFSFGTAYIAVAFRHVLDAFVWYAGPGGAKGQLSQISDVLANVKNSLYIAQVLTGDAMLIYRCFMVYGRAWWIVVIPIILWIGCAILGAFVVYIPFTLHMRAVLSVSNLKPFITSAMALTLAINIFCTSMIVHRIWLTQQRSLRIFGSDGVIRGQSFSRAIGIIVESAAMYTVTSTIFFALELRTNNAEYSVAECVVQIIGIAFNLIIIRVDQGQSIETQAATSTAIHTPRVNALQPRRRSSSGYLSSRERSGASSCTPLPLHTEVVLQPLGKDRQSSVESFGKERFKSSDDSVKVVEP</sequence>
<gene>
    <name evidence="1" type="ORF">FA95DRAFT_221224</name>
</gene>
<dbReference type="Proteomes" id="UP000814033">
    <property type="component" value="Unassembled WGS sequence"/>
</dbReference>
<comment type="caution">
    <text evidence="1">The sequence shown here is derived from an EMBL/GenBank/DDBJ whole genome shotgun (WGS) entry which is preliminary data.</text>
</comment>
<name>A0ACB8RKV3_9AGAM</name>
<organism evidence="1 2">
    <name type="scientific">Auriscalpium vulgare</name>
    <dbReference type="NCBI Taxonomy" id="40419"/>
    <lineage>
        <taxon>Eukaryota</taxon>
        <taxon>Fungi</taxon>
        <taxon>Dikarya</taxon>
        <taxon>Basidiomycota</taxon>
        <taxon>Agaricomycotina</taxon>
        <taxon>Agaricomycetes</taxon>
        <taxon>Russulales</taxon>
        <taxon>Auriscalpiaceae</taxon>
        <taxon>Auriscalpium</taxon>
    </lineage>
</organism>
<dbReference type="EMBL" id="MU275972">
    <property type="protein sequence ID" value="KAI0044748.1"/>
    <property type="molecule type" value="Genomic_DNA"/>
</dbReference>